<evidence type="ECO:0000313" key="2">
    <source>
        <dbReference type="Proteomes" id="UP000270094"/>
    </source>
</evidence>
<accession>A0A3P7KD76</accession>
<organism evidence="1 2">
    <name type="scientific">Strongylus vulgaris</name>
    <name type="common">Blood worm</name>
    <dbReference type="NCBI Taxonomy" id="40348"/>
    <lineage>
        <taxon>Eukaryota</taxon>
        <taxon>Metazoa</taxon>
        <taxon>Ecdysozoa</taxon>
        <taxon>Nematoda</taxon>
        <taxon>Chromadorea</taxon>
        <taxon>Rhabditida</taxon>
        <taxon>Rhabditina</taxon>
        <taxon>Rhabditomorpha</taxon>
        <taxon>Strongyloidea</taxon>
        <taxon>Strongylidae</taxon>
        <taxon>Strongylus</taxon>
    </lineage>
</organism>
<dbReference type="EMBL" id="UYYB01002967">
    <property type="protein sequence ID" value="VDM66498.1"/>
    <property type="molecule type" value="Genomic_DNA"/>
</dbReference>
<proteinExistence type="predicted"/>
<reference evidence="1 2" key="1">
    <citation type="submission" date="2018-11" db="EMBL/GenBank/DDBJ databases">
        <authorList>
            <consortium name="Pathogen Informatics"/>
        </authorList>
    </citation>
    <scope>NUCLEOTIDE SEQUENCE [LARGE SCALE GENOMIC DNA]</scope>
</reference>
<name>A0A3P7KD76_STRVU</name>
<evidence type="ECO:0000313" key="1">
    <source>
        <dbReference type="EMBL" id="VDM66498.1"/>
    </source>
</evidence>
<dbReference type="Proteomes" id="UP000270094">
    <property type="component" value="Unassembled WGS sequence"/>
</dbReference>
<gene>
    <name evidence="1" type="ORF">SVUK_LOCUS1496</name>
</gene>
<dbReference type="AlphaFoldDB" id="A0A3P7KD76"/>
<sequence length="137" mass="14382">MILIDICPFETSYVFKTQIGFVGATGEQLAPGAVPQQPVLAAGLAPSAHGLSSLQGHHLNNMVAAIQKMQNPLFQQAQNVTFMQNSPGTTQGTPQLGPLDVAGMFTDRFGAVAVVPASRDSVSVRILQLTYLSSSVA</sequence>
<keyword evidence="2" id="KW-1185">Reference proteome</keyword>
<dbReference type="OrthoDB" id="5860151at2759"/>
<protein>
    <submittedName>
        <fullName evidence="1">Uncharacterized protein</fullName>
    </submittedName>
</protein>